<evidence type="ECO:0000313" key="3">
    <source>
        <dbReference type="Proteomes" id="UP000825379"/>
    </source>
</evidence>
<name>A0AAD1KU61_THETH</name>
<gene>
    <name evidence="2" type="ORF">TthAA11_06280</name>
</gene>
<dbReference type="EMBL" id="AP024926">
    <property type="protein sequence ID" value="BCZ86446.1"/>
    <property type="molecule type" value="Genomic_DNA"/>
</dbReference>
<evidence type="ECO:0000313" key="2">
    <source>
        <dbReference type="EMBL" id="BCZ86446.1"/>
    </source>
</evidence>
<reference evidence="2" key="1">
    <citation type="submission" date="2021-07" db="EMBL/GenBank/DDBJ databases">
        <title>Complete genome sequences of four Thermus thermophilus strains isolated from Arima Hot Spring in Japan.</title>
        <authorList>
            <person name="Tomariguchi N."/>
            <person name="Ueno Y."/>
            <person name="Miyazaki K."/>
        </authorList>
    </citation>
    <scope>NUCLEOTIDE SEQUENCE</scope>
    <source>
        <strain evidence="2">AA1-1</strain>
    </source>
</reference>
<proteinExistence type="predicted"/>
<dbReference type="Proteomes" id="UP000825379">
    <property type="component" value="Chromosome"/>
</dbReference>
<protein>
    <submittedName>
        <fullName evidence="2">Uncharacterized protein</fullName>
    </submittedName>
</protein>
<feature type="transmembrane region" description="Helical" evidence="1">
    <location>
        <begin position="6"/>
        <end position="27"/>
    </location>
</feature>
<accession>A0AAD1KU61</accession>
<keyword evidence="1" id="KW-0812">Transmembrane</keyword>
<keyword evidence="1" id="KW-0472">Membrane</keyword>
<dbReference type="RefSeq" id="WP_172619144.1">
    <property type="nucleotide sequence ID" value="NZ_AP019792.1"/>
</dbReference>
<sequence>MDVRFFHPAWFAAVMGGSGVALALKAFGFPLRAFLRLEVLAPAGPRQPQAG</sequence>
<keyword evidence="1" id="KW-1133">Transmembrane helix</keyword>
<dbReference type="AlphaFoldDB" id="A0AAD1KU61"/>
<evidence type="ECO:0000256" key="1">
    <source>
        <dbReference type="SAM" id="Phobius"/>
    </source>
</evidence>
<organism evidence="2 3">
    <name type="scientific">Thermus thermophilus</name>
    <dbReference type="NCBI Taxonomy" id="274"/>
    <lineage>
        <taxon>Bacteria</taxon>
        <taxon>Thermotogati</taxon>
        <taxon>Deinococcota</taxon>
        <taxon>Deinococci</taxon>
        <taxon>Thermales</taxon>
        <taxon>Thermaceae</taxon>
        <taxon>Thermus</taxon>
    </lineage>
</organism>